<dbReference type="PROSITE" id="PS51368">
    <property type="entry name" value="UREASE_3"/>
    <property type="match status" value="1"/>
</dbReference>
<accession>A0A1Y0C3Z7</accession>
<evidence type="ECO:0000256" key="7">
    <source>
        <dbReference type="NCBIfam" id="TIGR01792"/>
    </source>
</evidence>
<dbReference type="PANTHER" id="PTHR43440">
    <property type="entry name" value="UREASE"/>
    <property type="match status" value="1"/>
</dbReference>
<keyword evidence="16" id="KW-1185">Reference proteome</keyword>
<dbReference type="AlphaFoldDB" id="A0A1Y0C3Z7"/>
<dbReference type="GO" id="GO:0016151">
    <property type="term" value="F:nickel cation binding"/>
    <property type="evidence" value="ECO:0007669"/>
    <property type="project" value="UniProtKB-UniRule"/>
</dbReference>
<dbReference type="NCBIfam" id="NF009685">
    <property type="entry name" value="PRK13206.1"/>
    <property type="match status" value="1"/>
</dbReference>
<comment type="subcellular location">
    <subcellularLocation>
        <location evidence="6 11">Cytoplasm</location>
    </subcellularLocation>
</comment>
<dbReference type="PROSITE" id="PS01120">
    <property type="entry name" value="UREASE_1"/>
    <property type="match status" value="1"/>
</dbReference>
<dbReference type="HAMAP" id="MF_01953">
    <property type="entry name" value="Urease_alpha"/>
    <property type="match status" value="1"/>
</dbReference>
<keyword evidence="4 6" id="KW-0378">Hydrolase</keyword>
<dbReference type="InterPro" id="IPR050112">
    <property type="entry name" value="Urease_alpha_subunit"/>
</dbReference>
<dbReference type="InterPro" id="IPR011059">
    <property type="entry name" value="Metal-dep_hydrolase_composite"/>
</dbReference>
<evidence type="ECO:0000256" key="8">
    <source>
        <dbReference type="PIRSR" id="PIRSR611612-50"/>
    </source>
</evidence>
<evidence type="ECO:0000259" key="14">
    <source>
        <dbReference type="PROSITE" id="PS51368"/>
    </source>
</evidence>
<keyword evidence="2 6" id="KW-0533">Nickel</keyword>
<gene>
    <name evidence="6" type="primary">ureC</name>
    <name evidence="15" type="ORF">BTO20_15570</name>
</gene>
<dbReference type="SUPFAM" id="SSF51556">
    <property type="entry name" value="Metallo-dependent hydrolases"/>
    <property type="match status" value="1"/>
</dbReference>
<dbReference type="InterPro" id="IPR011612">
    <property type="entry name" value="Urease_alpha_N_dom"/>
</dbReference>
<evidence type="ECO:0000256" key="4">
    <source>
        <dbReference type="ARBA" id="ARBA00022801"/>
    </source>
</evidence>
<dbReference type="InterPro" id="IPR005848">
    <property type="entry name" value="Urease_asu"/>
</dbReference>
<dbReference type="GO" id="GO:0005737">
    <property type="term" value="C:cytoplasm"/>
    <property type="evidence" value="ECO:0007669"/>
    <property type="project" value="UniProtKB-SubCell"/>
</dbReference>
<dbReference type="GO" id="GO:0043419">
    <property type="term" value="P:urea catabolic process"/>
    <property type="evidence" value="ECO:0007669"/>
    <property type="project" value="UniProtKB-UniRule"/>
</dbReference>
<comment type="PTM">
    <text evidence="6">Carboxylation allows a single lysine to coordinate two nickel ions.</text>
</comment>
<dbReference type="InterPro" id="IPR006680">
    <property type="entry name" value="Amidohydro-rel"/>
</dbReference>
<evidence type="ECO:0000256" key="10">
    <source>
        <dbReference type="PIRSR" id="PIRSR611612-52"/>
    </source>
</evidence>
<feature type="active site" description="Proton donor" evidence="6 10">
    <location>
        <position position="327"/>
    </location>
</feature>
<comment type="subunit">
    <text evidence="6">Heterotrimer of UreA (gamma), UreB (beta) and UreC (alpha) subunits. Three heterotrimers associate to form the active enzyme.</text>
</comment>
<evidence type="ECO:0000256" key="9">
    <source>
        <dbReference type="PIRSR" id="PIRSR611612-51"/>
    </source>
</evidence>
<evidence type="ECO:0000256" key="5">
    <source>
        <dbReference type="ARBA" id="ARBA00047778"/>
    </source>
</evidence>
<feature type="binding site" evidence="6 9">
    <location>
        <position position="367"/>
    </location>
    <ligand>
        <name>Ni(2+)</name>
        <dbReference type="ChEBI" id="CHEBI:49786"/>
        <label>1</label>
    </ligand>
</feature>
<evidence type="ECO:0000256" key="2">
    <source>
        <dbReference type="ARBA" id="ARBA00022596"/>
    </source>
</evidence>
<dbReference type="SUPFAM" id="SSF51338">
    <property type="entry name" value="Composite domain of metallo-dependent hydrolases"/>
    <property type="match status" value="2"/>
</dbReference>
<dbReference type="PROSITE" id="PS00145">
    <property type="entry name" value="UREASE_2"/>
    <property type="match status" value="1"/>
</dbReference>
<dbReference type="KEGG" id="mdx:BTO20_15570"/>
<evidence type="ECO:0000313" key="15">
    <source>
        <dbReference type="EMBL" id="ART69815.1"/>
    </source>
</evidence>
<keyword evidence="6 11" id="KW-0963">Cytoplasm</keyword>
<dbReference type="EC" id="3.5.1.5" evidence="6 7"/>
<feature type="binding site" evidence="6 9">
    <location>
        <position position="279"/>
    </location>
    <ligand>
        <name>Ni(2+)</name>
        <dbReference type="ChEBI" id="CHEBI:49786"/>
        <label>2</label>
    </ligand>
</feature>
<dbReference type="GO" id="GO:0009039">
    <property type="term" value="F:urease activity"/>
    <property type="evidence" value="ECO:0007669"/>
    <property type="project" value="UniProtKB-UniRule"/>
</dbReference>
<feature type="modified residue" description="N6-carboxylysine" evidence="6 8">
    <location>
        <position position="224"/>
    </location>
</feature>
<comment type="similarity">
    <text evidence="6 13">Belongs to the metallo-dependent hydrolases superfamily. Urease alpha subunit family.</text>
</comment>
<organism evidence="15 16">
    <name type="scientific">Mycobacterium dioxanotrophicus</name>
    <dbReference type="NCBI Taxonomy" id="482462"/>
    <lineage>
        <taxon>Bacteria</taxon>
        <taxon>Bacillati</taxon>
        <taxon>Actinomycetota</taxon>
        <taxon>Actinomycetes</taxon>
        <taxon>Mycobacteriales</taxon>
        <taxon>Mycobacteriaceae</taxon>
        <taxon>Mycobacterium</taxon>
    </lineage>
</organism>
<comment type="catalytic activity">
    <reaction evidence="5 6 12">
        <text>urea + 2 H2O + H(+) = hydrogencarbonate + 2 NH4(+)</text>
        <dbReference type="Rhea" id="RHEA:20557"/>
        <dbReference type="ChEBI" id="CHEBI:15377"/>
        <dbReference type="ChEBI" id="CHEBI:15378"/>
        <dbReference type="ChEBI" id="CHEBI:16199"/>
        <dbReference type="ChEBI" id="CHEBI:17544"/>
        <dbReference type="ChEBI" id="CHEBI:28938"/>
        <dbReference type="EC" id="3.5.1.5"/>
    </reaction>
</comment>
<comment type="cofactor">
    <cofactor evidence="6 9 12">
        <name>Ni cation</name>
        <dbReference type="ChEBI" id="CHEBI:25516"/>
    </cofactor>
    <text evidence="6 9 12">Binds 2 nickel ions per subunit.</text>
</comment>
<evidence type="ECO:0000256" key="11">
    <source>
        <dbReference type="PROSITE-ProRule" id="PRU00700"/>
    </source>
</evidence>
<dbReference type="CDD" id="cd00375">
    <property type="entry name" value="Urease_alpha"/>
    <property type="match status" value="1"/>
</dbReference>
<dbReference type="Pfam" id="PF01979">
    <property type="entry name" value="Amidohydro_1"/>
    <property type="match status" value="1"/>
</dbReference>
<evidence type="ECO:0000256" key="3">
    <source>
        <dbReference type="ARBA" id="ARBA00022723"/>
    </source>
</evidence>
<comment type="pathway">
    <text evidence="1 6">Nitrogen metabolism; urea degradation; CO(2) and NH(3) from urea (urease route): step 1/1.</text>
</comment>
<dbReference type="Proteomes" id="UP000195331">
    <property type="component" value="Chromosome"/>
</dbReference>
<dbReference type="NCBIfam" id="NF009686">
    <property type="entry name" value="PRK13207.1"/>
    <property type="match status" value="1"/>
</dbReference>
<feature type="binding site" description="via carbamate group" evidence="6 9">
    <location>
        <position position="224"/>
    </location>
    <ligand>
        <name>Ni(2+)</name>
        <dbReference type="ChEBI" id="CHEBI:49786"/>
        <label>1</label>
    </ligand>
</feature>
<dbReference type="OrthoDB" id="9802793at2"/>
<proteinExistence type="inferred from homology"/>
<feature type="domain" description="Urease" evidence="14">
    <location>
        <begin position="136"/>
        <end position="573"/>
    </location>
</feature>
<dbReference type="UniPathway" id="UPA00258">
    <property type="reaction ID" value="UER00370"/>
</dbReference>
<keyword evidence="3 6" id="KW-0479">Metal-binding</keyword>
<dbReference type="RefSeq" id="WP_087077277.1">
    <property type="nucleotide sequence ID" value="NZ_CP020809.1"/>
</dbReference>
<dbReference type="PRINTS" id="PR01752">
    <property type="entry name" value="UREASE"/>
</dbReference>
<feature type="binding site" evidence="6 9">
    <location>
        <position position="141"/>
    </location>
    <ligand>
        <name>Ni(2+)</name>
        <dbReference type="ChEBI" id="CHEBI:49786"/>
        <label>1</label>
    </ligand>
</feature>
<dbReference type="InterPro" id="IPR032466">
    <property type="entry name" value="Metal_Hydrolase"/>
</dbReference>
<feature type="binding site" description="via carbamate group" evidence="6 9">
    <location>
        <position position="224"/>
    </location>
    <ligand>
        <name>Ni(2+)</name>
        <dbReference type="ChEBI" id="CHEBI:49786"/>
        <label>2</label>
    </ligand>
</feature>
<dbReference type="Gene3D" id="2.30.40.10">
    <property type="entry name" value="Urease, subunit C, domain 1"/>
    <property type="match status" value="1"/>
</dbReference>
<protein>
    <recommendedName>
        <fullName evidence="6 7">Urease subunit alpha</fullName>
        <ecNumber evidence="6 7">3.5.1.5</ecNumber>
    </recommendedName>
    <alternativeName>
        <fullName evidence="6">Urea amidohydrolase subunit alpha</fullName>
    </alternativeName>
</protein>
<dbReference type="EMBL" id="CP020809">
    <property type="protein sequence ID" value="ART69815.1"/>
    <property type="molecule type" value="Genomic_DNA"/>
</dbReference>
<evidence type="ECO:0000256" key="12">
    <source>
        <dbReference type="RuleBase" id="RU000510"/>
    </source>
</evidence>
<name>A0A1Y0C3Z7_9MYCO</name>
<dbReference type="InterPro" id="IPR017950">
    <property type="entry name" value="Urease_AS"/>
</dbReference>
<reference evidence="15 16" key="1">
    <citation type="submission" date="2017-04" db="EMBL/GenBank/DDBJ databases">
        <title>Whole Genome Sequence of 1,4-Dioxane Degrading Bacterium Mycobacterium dioxanotrophicus PH-06.</title>
        <authorList>
            <person name="He Y."/>
        </authorList>
    </citation>
    <scope>NUCLEOTIDE SEQUENCE [LARGE SCALE GENOMIC DNA]</scope>
    <source>
        <strain evidence="15 16">PH-06</strain>
    </source>
</reference>
<evidence type="ECO:0000256" key="1">
    <source>
        <dbReference type="ARBA" id="ARBA00004897"/>
    </source>
</evidence>
<dbReference type="NCBIfam" id="TIGR01792">
    <property type="entry name" value="urease_alph"/>
    <property type="match status" value="1"/>
</dbReference>
<evidence type="ECO:0000256" key="13">
    <source>
        <dbReference type="RuleBase" id="RU004158"/>
    </source>
</evidence>
<dbReference type="Gene3D" id="3.20.20.140">
    <property type="entry name" value="Metal-dependent hydrolases"/>
    <property type="match status" value="1"/>
</dbReference>
<sequence>MSELSRARYAALFGPTTGDRIRLADTELFVEITEDRSGGPGLAGDEAVFGGGKVLRESMGQARVTRADGAPDTVITGVVIIDHWGIIKADIGIRDGRIAAIGKAGNPAIMAGVHPDLVVGPSTEVIAGNGRIVTAGAIDCHVHLICPQIMAEALGGGITTIVAGGTGPAEGSKATTVTPGAWHLARMLEALDGWPLNVALLAKGNTVSAEAMWEQLRGGAAGFKLHEDWGTTPAAIDACLTVADAAGVQVNIHTDTLNEAGFVEDTLAAIKGRAIHAYHTEGAGGGHAPDIITVAAHPNVLPSSTNPTRPHTVNTLDEHLDMLMVCHHLNPSVPEDLAFAESRIRPSTIAAEDLLHDLGAISMIGSDAQAMGRVGEVVLRTWQTAHVMKRRRGALDGDGAADNLRVRRYVAKYTICPAIAHGMDDEIGSVEVGKLADLVLWDPAFFGVRPHVVLKGGMIAWAAMGDANASIPTPQPVLPRPMFGAAPAAAAATSLHFVSPQAVADGLAERLDVRRKLAPVKDVRKIGKAHMPLNDALPRIEVDPDTFTVRIDGEVWQEQPAAELPMAQRYFLF</sequence>
<dbReference type="Pfam" id="PF00449">
    <property type="entry name" value="Urease_alpha"/>
    <property type="match status" value="1"/>
</dbReference>
<feature type="binding site" evidence="6 11">
    <location>
        <position position="226"/>
    </location>
    <ligand>
        <name>substrate</name>
    </ligand>
</feature>
<feature type="binding site" evidence="6 9">
    <location>
        <position position="143"/>
    </location>
    <ligand>
        <name>Ni(2+)</name>
        <dbReference type="ChEBI" id="CHEBI:49786"/>
        <label>1</label>
    </ligand>
</feature>
<dbReference type="InterPro" id="IPR029754">
    <property type="entry name" value="Urease_Ni-bd"/>
</dbReference>
<dbReference type="InterPro" id="IPR017951">
    <property type="entry name" value="Urease_asu_c"/>
</dbReference>
<evidence type="ECO:0000313" key="16">
    <source>
        <dbReference type="Proteomes" id="UP000195331"/>
    </source>
</evidence>
<comment type="PTM">
    <text evidence="8">Carbamylation allows a single lysine to coordinate two nickel ions.</text>
</comment>
<feature type="binding site" evidence="6 9">
    <location>
        <position position="253"/>
    </location>
    <ligand>
        <name>Ni(2+)</name>
        <dbReference type="ChEBI" id="CHEBI:49786"/>
        <label>2</label>
    </ligand>
</feature>
<dbReference type="PANTHER" id="PTHR43440:SF1">
    <property type="entry name" value="UREASE"/>
    <property type="match status" value="1"/>
</dbReference>
<evidence type="ECO:0000256" key="6">
    <source>
        <dbReference type="HAMAP-Rule" id="MF_01953"/>
    </source>
</evidence>